<gene>
    <name evidence="7" type="ORF">CK625_05855</name>
</gene>
<proteinExistence type="predicted"/>
<accession>A0A2A2AJ94</accession>
<feature type="transmembrane region" description="Helical" evidence="6">
    <location>
        <begin position="204"/>
        <end position="222"/>
    </location>
</feature>
<feature type="transmembrane region" description="Helical" evidence="6">
    <location>
        <begin position="6"/>
        <end position="29"/>
    </location>
</feature>
<dbReference type="GO" id="GO:0015171">
    <property type="term" value="F:amino acid transmembrane transporter activity"/>
    <property type="evidence" value="ECO:0007669"/>
    <property type="project" value="TreeGrafter"/>
</dbReference>
<keyword evidence="5 6" id="KW-0472">Membrane</keyword>
<dbReference type="Pfam" id="PF01810">
    <property type="entry name" value="LysE"/>
    <property type="match status" value="1"/>
</dbReference>
<sequence length="226" mass="23976">MPSPDTLLQFFGLAVLLALSPGPDNLFVLMQSIQHGWRTGLLVVLGLCLGVCGHTLAVAMGLAALLAASPQLLTLLKLLGAAYLLWLAWGAWHAPVAARAPDAMLPHQTQPAAAHAPDAKPHSRQALRCIGRGLVMNLSNPKVLLFFLAFLPQFTQPARGPMGTQIMALGAVFALSTLLVFGAIAFFSGSFGQALQRSARMQRVLNRSASIVFAALALRLLIAQVQ</sequence>
<comment type="subcellular location">
    <subcellularLocation>
        <location evidence="1">Cell membrane</location>
        <topology evidence="1">Multi-pass membrane protein</topology>
    </subcellularLocation>
</comment>
<evidence type="ECO:0000313" key="8">
    <source>
        <dbReference type="Proteomes" id="UP000218054"/>
    </source>
</evidence>
<feature type="transmembrane region" description="Helical" evidence="6">
    <location>
        <begin position="134"/>
        <end position="154"/>
    </location>
</feature>
<evidence type="ECO:0000256" key="2">
    <source>
        <dbReference type="ARBA" id="ARBA00022475"/>
    </source>
</evidence>
<feature type="transmembrane region" description="Helical" evidence="6">
    <location>
        <begin position="72"/>
        <end position="92"/>
    </location>
</feature>
<protein>
    <submittedName>
        <fullName evidence="7">Threonine transporter RhtB</fullName>
    </submittedName>
</protein>
<dbReference type="Proteomes" id="UP000218054">
    <property type="component" value="Unassembled WGS sequence"/>
</dbReference>
<reference evidence="7 8" key="1">
    <citation type="submission" date="2017-08" db="EMBL/GenBank/DDBJ databases">
        <title>WGS of Clinical strains of the CDC Group NO-1 linked to zoonotic infections in humans.</title>
        <authorList>
            <person name="Bernier A.-M."/>
            <person name="Bernard K."/>
        </authorList>
    </citation>
    <scope>NUCLEOTIDE SEQUENCE [LARGE SCALE GENOMIC DNA]</scope>
    <source>
        <strain evidence="7 8">NML00-0135</strain>
    </source>
</reference>
<name>A0A2A2AJ94_9BURK</name>
<dbReference type="PANTHER" id="PTHR30086">
    <property type="entry name" value="ARGININE EXPORTER PROTEIN ARGO"/>
    <property type="match status" value="1"/>
</dbReference>
<evidence type="ECO:0000256" key="5">
    <source>
        <dbReference type="ARBA" id="ARBA00023136"/>
    </source>
</evidence>
<comment type="caution">
    <text evidence="7">The sequence shown here is derived from an EMBL/GenBank/DDBJ whole genome shotgun (WGS) entry which is preliminary data.</text>
</comment>
<dbReference type="InterPro" id="IPR001123">
    <property type="entry name" value="LeuE-type"/>
</dbReference>
<evidence type="ECO:0000256" key="3">
    <source>
        <dbReference type="ARBA" id="ARBA00022692"/>
    </source>
</evidence>
<keyword evidence="4 6" id="KW-1133">Transmembrane helix</keyword>
<dbReference type="AlphaFoldDB" id="A0A2A2AJ94"/>
<keyword evidence="3 6" id="KW-0812">Transmembrane</keyword>
<dbReference type="RefSeq" id="WP_095539350.1">
    <property type="nucleotide sequence ID" value="NZ_NSJB01000002.1"/>
</dbReference>
<organism evidence="7 8">
    <name type="scientific">Vandammella animalimorsus</name>
    <dbReference type="NCBI Taxonomy" id="2029117"/>
    <lineage>
        <taxon>Bacteria</taxon>
        <taxon>Pseudomonadati</taxon>
        <taxon>Pseudomonadota</taxon>
        <taxon>Betaproteobacteria</taxon>
        <taxon>Burkholderiales</taxon>
        <taxon>Comamonadaceae</taxon>
        <taxon>Vandammella</taxon>
    </lineage>
</organism>
<feature type="transmembrane region" description="Helical" evidence="6">
    <location>
        <begin position="41"/>
        <end position="66"/>
    </location>
</feature>
<keyword evidence="8" id="KW-1185">Reference proteome</keyword>
<dbReference type="PANTHER" id="PTHR30086:SF20">
    <property type="entry name" value="ARGININE EXPORTER PROTEIN ARGO-RELATED"/>
    <property type="match status" value="1"/>
</dbReference>
<dbReference type="GO" id="GO:0005886">
    <property type="term" value="C:plasma membrane"/>
    <property type="evidence" value="ECO:0007669"/>
    <property type="project" value="UniProtKB-SubCell"/>
</dbReference>
<evidence type="ECO:0000256" key="6">
    <source>
        <dbReference type="SAM" id="Phobius"/>
    </source>
</evidence>
<evidence type="ECO:0000256" key="4">
    <source>
        <dbReference type="ARBA" id="ARBA00022989"/>
    </source>
</evidence>
<evidence type="ECO:0000313" key="7">
    <source>
        <dbReference type="EMBL" id="PAT37782.1"/>
    </source>
</evidence>
<keyword evidence="2" id="KW-1003">Cell membrane</keyword>
<feature type="transmembrane region" description="Helical" evidence="6">
    <location>
        <begin position="166"/>
        <end position="192"/>
    </location>
</feature>
<dbReference type="EMBL" id="NSJB01000002">
    <property type="protein sequence ID" value="PAT37782.1"/>
    <property type="molecule type" value="Genomic_DNA"/>
</dbReference>
<evidence type="ECO:0000256" key="1">
    <source>
        <dbReference type="ARBA" id="ARBA00004651"/>
    </source>
</evidence>
<dbReference type="PIRSF" id="PIRSF006324">
    <property type="entry name" value="LeuE"/>
    <property type="match status" value="1"/>
</dbReference>